<evidence type="ECO:0000313" key="2">
    <source>
        <dbReference type="EMBL" id="TWI53945.1"/>
    </source>
</evidence>
<proteinExistence type="predicted"/>
<keyword evidence="1" id="KW-1133">Transmembrane helix</keyword>
<evidence type="ECO:0000256" key="1">
    <source>
        <dbReference type="SAM" id="Phobius"/>
    </source>
</evidence>
<comment type="caution">
    <text evidence="2">The sequence shown here is derived from an EMBL/GenBank/DDBJ whole genome shotgun (WGS) entry which is preliminary data.</text>
</comment>
<dbReference type="EMBL" id="VLKZ01000011">
    <property type="protein sequence ID" value="TWI53945.1"/>
    <property type="molecule type" value="Genomic_DNA"/>
</dbReference>
<sequence length="51" mass="5849">MVRKIWNASRVMLLSPVALVLTILILPVLILTDNVPILQQLLEYIHQNDNL</sequence>
<keyword evidence="3" id="KW-1185">Reference proteome</keyword>
<evidence type="ECO:0000313" key="3">
    <source>
        <dbReference type="Proteomes" id="UP000315711"/>
    </source>
</evidence>
<name>A0A562QAZ3_9BACI</name>
<protein>
    <submittedName>
        <fullName evidence="2">Uncharacterized protein</fullName>
    </submittedName>
</protein>
<organism evidence="2 3">
    <name type="scientific">Halalkalibacter nanhaiisediminis</name>
    <dbReference type="NCBI Taxonomy" id="688079"/>
    <lineage>
        <taxon>Bacteria</taxon>
        <taxon>Bacillati</taxon>
        <taxon>Bacillota</taxon>
        <taxon>Bacilli</taxon>
        <taxon>Bacillales</taxon>
        <taxon>Bacillaceae</taxon>
        <taxon>Halalkalibacter</taxon>
    </lineage>
</organism>
<feature type="transmembrane region" description="Helical" evidence="1">
    <location>
        <begin position="12"/>
        <end position="32"/>
    </location>
</feature>
<keyword evidence="1" id="KW-0472">Membrane</keyword>
<accession>A0A562QAZ3</accession>
<gene>
    <name evidence="2" type="ORF">IQ10_03253</name>
</gene>
<reference evidence="2 3" key="1">
    <citation type="journal article" date="2015" name="Stand. Genomic Sci.">
        <title>Genomic Encyclopedia of Bacterial and Archaeal Type Strains, Phase III: the genomes of soil and plant-associated and newly described type strains.</title>
        <authorList>
            <person name="Whitman W.B."/>
            <person name="Woyke T."/>
            <person name="Klenk H.P."/>
            <person name="Zhou Y."/>
            <person name="Lilburn T.G."/>
            <person name="Beck B.J."/>
            <person name="De Vos P."/>
            <person name="Vandamme P."/>
            <person name="Eisen J.A."/>
            <person name="Garrity G."/>
            <person name="Hugenholtz P."/>
            <person name="Kyrpides N.C."/>
        </authorList>
    </citation>
    <scope>NUCLEOTIDE SEQUENCE [LARGE SCALE GENOMIC DNA]</scope>
    <source>
        <strain evidence="2 3">CGMCC 1.10116</strain>
    </source>
</reference>
<dbReference type="Proteomes" id="UP000315711">
    <property type="component" value="Unassembled WGS sequence"/>
</dbReference>
<keyword evidence="1" id="KW-0812">Transmembrane</keyword>
<dbReference type="AlphaFoldDB" id="A0A562QAZ3"/>
<dbReference type="RefSeq" id="WP_158640063.1">
    <property type="nucleotide sequence ID" value="NZ_VLKZ01000011.1"/>
</dbReference>